<keyword evidence="2" id="KW-1133">Transmembrane helix</keyword>
<accession>A0AA40ENC1</accession>
<dbReference type="Proteomes" id="UP001172159">
    <property type="component" value="Unassembled WGS sequence"/>
</dbReference>
<feature type="region of interest" description="Disordered" evidence="1">
    <location>
        <begin position="77"/>
        <end position="164"/>
    </location>
</feature>
<keyword evidence="2" id="KW-0472">Membrane</keyword>
<evidence type="ECO:0000313" key="4">
    <source>
        <dbReference type="Proteomes" id="UP001172159"/>
    </source>
</evidence>
<gene>
    <name evidence="3" type="ORF">B0T21DRAFT_361487</name>
</gene>
<feature type="transmembrane region" description="Helical" evidence="2">
    <location>
        <begin position="34"/>
        <end position="58"/>
    </location>
</feature>
<organism evidence="3 4">
    <name type="scientific">Apiosordaria backusii</name>
    <dbReference type="NCBI Taxonomy" id="314023"/>
    <lineage>
        <taxon>Eukaryota</taxon>
        <taxon>Fungi</taxon>
        <taxon>Dikarya</taxon>
        <taxon>Ascomycota</taxon>
        <taxon>Pezizomycotina</taxon>
        <taxon>Sordariomycetes</taxon>
        <taxon>Sordariomycetidae</taxon>
        <taxon>Sordariales</taxon>
        <taxon>Lasiosphaeriaceae</taxon>
        <taxon>Apiosordaria</taxon>
    </lineage>
</organism>
<evidence type="ECO:0000256" key="2">
    <source>
        <dbReference type="SAM" id="Phobius"/>
    </source>
</evidence>
<evidence type="ECO:0000256" key="1">
    <source>
        <dbReference type="SAM" id="MobiDB-lite"/>
    </source>
</evidence>
<name>A0AA40ENC1_9PEZI</name>
<evidence type="ECO:0000313" key="3">
    <source>
        <dbReference type="EMBL" id="KAK0742490.1"/>
    </source>
</evidence>
<feature type="compositionally biased region" description="Pro residues" evidence="1">
    <location>
        <begin position="206"/>
        <end position="224"/>
    </location>
</feature>
<keyword evidence="4" id="KW-1185">Reference proteome</keyword>
<dbReference type="EMBL" id="JAUKTV010000003">
    <property type="protein sequence ID" value="KAK0742490.1"/>
    <property type="molecule type" value="Genomic_DNA"/>
</dbReference>
<comment type="caution">
    <text evidence="3">The sequence shown here is derived from an EMBL/GenBank/DDBJ whole genome shotgun (WGS) entry which is preliminary data.</text>
</comment>
<feature type="region of interest" description="Disordered" evidence="1">
    <location>
        <begin position="187"/>
        <end position="329"/>
    </location>
</feature>
<feature type="compositionally biased region" description="Polar residues" evidence="1">
    <location>
        <begin position="249"/>
        <end position="278"/>
    </location>
</feature>
<feature type="compositionally biased region" description="Basic and acidic residues" evidence="1">
    <location>
        <begin position="279"/>
        <end position="290"/>
    </location>
</feature>
<feature type="compositionally biased region" description="Low complexity" evidence="1">
    <location>
        <begin position="239"/>
        <end position="248"/>
    </location>
</feature>
<feature type="non-terminal residue" evidence="3">
    <location>
        <position position="329"/>
    </location>
</feature>
<reference evidence="3" key="1">
    <citation type="submission" date="2023-06" db="EMBL/GenBank/DDBJ databases">
        <title>Genome-scale phylogeny and comparative genomics of the fungal order Sordariales.</title>
        <authorList>
            <consortium name="Lawrence Berkeley National Laboratory"/>
            <person name="Hensen N."/>
            <person name="Bonometti L."/>
            <person name="Westerberg I."/>
            <person name="Brannstrom I.O."/>
            <person name="Guillou S."/>
            <person name="Cros-Aarteil S."/>
            <person name="Calhoun S."/>
            <person name="Haridas S."/>
            <person name="Kuo A."/>
            <person name="Mondo S."/>
            <person name="Pangilinan J."/>
            <person name="Riley R."/>
            <person name="Labutti K."/>
            <person name="Andreopoulos B."/>
            <person name="Lipzen A."/>
            <person name="Chen C."/>
            <person name="Yanf M."/>
            <person name="Daum C."/>
            <person name="Ng V."/>
            <person name="Clum A."/>
            <person name="Steindorff A."/>
            <person name="Ohm R."/>
            <person name="Martin F."/>
            <person name="Silar P."/>
            <person name="Natvig D."/>
            <person name="Lalanne C."/>
            <person name="Gautier V."/>
            <person name="Ament-Velasquez S.L."/>
            <person name="Kruys A."/>
            <person name="Hutchinson M.I."/>
            <person name="Powell A.J."/>
            <person name="Barry K."/>
            <person name="Miller A.N."/>
            <person name="Grigoriev I.V."/>
            <person name="Debuchy R."/>
            <person name="Gladieux P."/>
            <person name="Thoren M.H."/>
            <person name="Johannesson H."/>
        </authorList>
    </citation>
    <scope>NUCLEOTIDE SEQUENCE</scope>
    <source>
        <strain evidence="3">CBS 540.89</strain>
    </source>
</reference>
<proteinExistence type="predicted"/>
<protein>
    <submittedName>
        <fullName evidence="3">Uncharacterized protein</fullName>
    </submittedName>
</protein>
<sequence>MDLCKTPITTSCPWYLPSNDTAGVLPESMLQLHIIVPAVTVFGLIVLGTLSGMVIWVLRRQQAMEEVGVVEGSKRKWYEDSESGSEGSGSVNGGSAPTPTEGLPPREHQTQQQPSPARTEAVRQQMAERREKELPPPPLQIRRSREPTSTPRDMETDMNLPESMAGIHMGVDSMEIIRGGKETALVWANFGPPPKVPNTASSPSPRTKPPAPPPLPSPQIPPSQRPTTRSLIPPPRPYRAPNRNTYPNQAQQQQSVHLHPQSQLQQAYAQPRNLTQSHSHPEMRHQEQHHLQPHPHPQASHTHAHPKNLTQSHSQPEMRQREREQMVLV</sequence>
<keyword evidence="2" id="KW-0812">Transmembrane</keyword>
<dbReference type="AlphaFoldDB" id="A0AA40ENC1"/>
<feature type="compositionally biased region" description="Basic and acidic residues" evidence="1">
    <location>
        <begin position="316"/>
        <end position="329"/>
    </location>
</feature>